<accession>A0ABN8J8F2</accession>
<feature type="region of interest" description="Disordered" evidence="1">
    <location>
        <begin position="22"/>
        <end position="45"/>
    </location>
</feature>
<reference evidence="2" key="1">
    <citation type="submission" date="2022-03" db="EMBL/GenBank/DDBJ databases">
        <authorList>
            <person name="Martin H S."/>
        </authorList>
    </citation>
    <scope>NUCLEOTIDE SEQUENCE</scope>
</reference>
<evidence type="ECO:0000313" key="2">
    <source>
        <dbReference type="EMBL" id="CAH2073847.1"/>
    </source>
</evidence>
<gene>
    <name evidence="2" type="ORF">IPOD504_LOCUS15816</name>
</gene>
<evidence type="ECO:0000313" key="3">
    <source>
        <dbReference type="Proteomes" id="UP000837857"/>
    </source>
</evidence>
<sequence length="174" mass="19071">MKVARVAILPLHAPRALHSSSIDELNSGRARSCSLPREPPLKSESLQKDRCSVRYNHLGDGEARAKGISPLCVDEAHRSELQCEPRRASNSGPRGHCRAFGGPMRSALRRARPAIGGPRRPRPARLAARASSKTRTLRALRGQGRARAVPTESAAARSSRTQQHGCVTLRKYFR</sequence>
<name>A0ABN8J8F2_9NEOP</name>
<feature type="non-terminal residue" evidence="2">
    <location>
        <position position="174"/>
    </location>
</feature>
<proteinExistence type="predicted"/>
<keyword evidence="3" id="KW-1185">Reference proteome</keyword>
<dbReference type="EMBL" id="OW152819">
    <property type="protein sequence ID" value="CAH2073847.1"/>
    <property type="molecule type" value="Genomic_DNA"/>
</dbReference>
<feature type="region of interest" description="Disordered" evidence="1">
    <location>
        <begin position="85"/>
        <end position="105"/>
    </location>
</feature>
<organism evidence="2 3">
    <name type="scientific">Iphiclides podalirius</name>
    <name type="common">scarce swallowtail</name>
    <dbReference type="NCBI Taxonomy" id="110791"/>
    <lineage>
        <taxon>Eukaryota</taxon>
        <taxon>Metazoa</taxon>
        <taxon>Ecdysozoa</taxon>
        <taxon>Arthropoda</taxon>
        <taxon>Hexapoda</taxon>
        <taxon>Insecta</taxon>
        <taxon>Pterygota</taxon>
        <taxon>Neoptera</taxon>
        <taxon>Endopterygota</taxon>
        <taxon>Lepidoptera</taxon>
        <taxon>Glossata</taxon>
        <taxon>Ditrysia</taxon>
        <taxon>Papilionoidea</taxon>
        <taxon>Papilionidae</taxon>
        <taxon>Papilioninae</taxon>
        <taxon>Iphiclides</taxon>
    </lineage>
</organism>
<dbReference type="Proteomes" id="UP000837857">
    <property type="component" value="Chromosome 7"/>
</dbReference>
<protein>
    <submittedName>
        <fullName evidence="2">Uncharacterized protein</fullName>
    </submittedName>
</protein>
<evidence type="ECO:0000256" key="1">
    <source>
        <dbReference type="SAM" id="MobiDB-lite"/>
    </source>
</evidence>